<keyword evidence="2" id="KW-0732">Signal</keyword>
<evidence type="ECO:0000313" key="4">
    <source>
        <dbReference type="EMBL" id="GHB58143.1"/>
    </source>
</evidence>
<evidence type="ECO:0000313" key="5">
    <source>
        <dbReference type="Proteomes" id="UP000598271"/>
    </source>
</evidence>
<dbReference type="Proteomes" id="UP000598271">
    <property type="component" value="Unassembled WGS sequence"/>
</dbReference>
<gene>
    <name evidence="4" type="ORF">GCM10007390_09520</name>
</gene>
<feature type="region of interest" description="Disordered" evidence="1">
    <location>
        <begin position="394"/>
        <end position="450"/>
    </location>
</feature>
<dbReference type="EMBL" id="BMXF01000001">
    <property type="protein sequence ID" value="GHB58143.1"/>
    <property type="molecule type" value="Genomic_DNA"/>
</dbReference>
<reference evidence="4 5" key="1">
    <citation type="journal article" date="2014" name="Int. J. Syst. Evol. Microbiol.">
        <title>Complete genome sequence of Corynebacterium casei LMG S-19264T (=DSM 44701T), isolated from a smear-ripened cheese.</title>
        <authorList>
            <consortium name="US DOE Joint Genome Institute (JGI-PGF)"/>
            <person name="Walter F."/>
            <person name="Albersmeier A."/>
            <person name="Kalinowski J."/>
            <person name="Ruckert C."/>
        </authorList>
    </citation>
    <scope>NUCLEOTIDE SEQUENCE [LARGE SCALE GENOMIC DNA]</scope>
    <source>
        <strain evidence="4 5">KCTC 12866</strain>
    </source>
</reference>
<feature type="compositionally biased region" description="Gly residues" evidence="1">
    <location>
        <begin position="150"/>
        <end position="164"/>
    </location>
</feature>
<keyword evidence="5" id="KW-1185">Reference proteome</keyword>
<dbReference type="RefSeq" id="WP_189563188.1">
    <property type="nucleotide sequence ID" value="NZ_BMXF01000001.1"/>
</dbReference>
<organism evidence="4 5">
    <name type="scientific">Persicitalea jodogahamensis</name>
    <dbReference type="NCBI Taxonomy" id="402147"/>
    <lineage>
        <taxon>Bacteria</taxon>
        <taxon>Pseudomonadati</taxon>
        <taxon>Bacteroidota</taxon>
        <taxon>Cytophagia</taxon>
        <taxon>Cytophagales</taxon>
        <taxon>Spirosomataceae</taxon>
        <taxon>Persicitalea</taxon>
    </lineage>
</organism>
<feature type="domain" description="Ig-like" evidence="3">
    <location>
        <begin position="547"/>
        <end position="641"/>
    </location>
</feature>
<sequence length="858" mass="84368">MKKLYFLLSMLPAWLFSSGANSQTNSGDVSFNNSGNYQYIVPACGTFRLTTRGADGATSINKGGSGATISASFPLLKDDVLLLAIGHEGRGEYASSNSGGGGGGGGTGIVLIRGGVPTLLLVAAGGGGGGFSGDQNYGQGKGASAADGTIRGGSTSGGGGGGGYAVPGGGSKGGAAGRLSGGASGGEGTNFNTGGSLRGGFGFGGGGAGNYDFNNGGNTGGGGGGGYGGGDGGQWFSGGQGGTSFVQTAGVAPASNATRQNGSDGGGNFVRGSVQISLVQATDCPDDNQAYANSGEYLYTVPGCGTVTLTARGADGATSINQGGSGATLTANYAVQKGDRLFFVVGHEGNGQYASDQDGSSGAGSGGGGTGVVLIRNGQRNLLLVAAGGGGSGFSDDETYGRGKGASANNGTAQGGNSPQAGGGGGFNANGAGPKGGEASTLTGGGEGGTGHNTFPGYNFTFRGGFGFGGGGAGNYRSIRPKNAGGGGGGGYGGGNGGQDFGGGQGGSSFVQTSASNVTRQNGIDGGGDFVRGSIQFTLELDAVQPPTLFTAYPGDDRVPPGKQSATVCQNSGPVVFQFSGCEGGTVNWTGSDNSSGTGNITASTATAGTVTYSATCTQNNVISCSSNTVSVTTAAPPTVSVSGNTSVVYGYGDNCTTLTAQPSGTGPFTYSWTQGSTPIGANASQQVCPTETTTYTVTVTDANGCSASQQVTVTMQDVRCGPKQNLVTICYYGVTQCVSEKIAERYLKLGATIGACSNPKKARMGVEESTAPLQLSLKAFPNPVQDAVTLEVLAPNSGPATFEVLDLTGRTRQSRTETLVEGLNEVEFRLGTLPTGLYLIRTVDALNRTGVVKVSKR</sequence>
<comment type="caution">
    <text evidence="4">The sequence shown here is derived from an EMBL/GenBank/DDBJ whole genome shotgun (WGS) entry which is preliminary data.</text>
</comment>
<dbReference type="InterPro" id="IPR026444">
    <property type="entry name" value="Secre_tail"/>
</dbReference>
<dbReference type="Gene3D" id="2.60.40.10">
    <property type="entry name" value="Immunoglobulins"/>
    <property type="match status" value="1"/>
</dbReference>
<evidence type="ECO:0000256" key="1">
    <source>
        <dbReference type="SAM" id="MobiDB-lite"/>
    </source>
</evidence>
<dbReference type="InterPro" id="IPR007110">
    <property type="entry name" value="Ig-like_dom"/>
</dbReference>
<protein>
    <recommendedName>
        <fullName evidence="3">Ig-like domain-containing protein</fullName>
    </recommendedName>
</protein>
<evidence type="ECO:0000256" key="2">
    <source>
        <dbReference type="SAM" id="SignalP"/>
    </source>
</evidence>
<feature type="compositionally biased region" description="Gly residues" evidence="1">
    <location>
        <begin position="421"/>
        <end position="436"/>
    </location>
</feature>
<accession>A0A8J3D224</accession>
<dbReference type="InterPro" id="IPR013783">
    <property type="entry name" value="Ig-like_fold"/>
</dbReference>
<feature type="chain" id="PRO_5035266794" description="Ig-like domain-containing protein" evidence="2">
    <location>
        <begin position="23"/>
        <end position="858"/>
    </location>
</feature>
<name>A0A8J3D224_9BACT</name>
<dbReference type="NCBIfam" id="TIGR04183">
    <property type="entry name" value="Por_Secre_tail"/>
    <property type="match status" value="1"/>
</dbReference>
<dbReference type="PROSITE" id="PS50835">
    <property type="entry name" value="IG_LIKE"/>
    <property type="match status" value="1"/>
</dbReference>
<feature type="region of interest" description="Disordered" evidence="1">
    <location>
        <begin position="140"/>
        <end position="164"/>
    </location>
</feature>
<dbReference type="AlphaFoldDB" id="A0A8J3D224"/>
<evidence type="ECO:0000259" key="3">
    <source>
        <dbReference type="PROSITE" id="PS50835"/>
    </source>
</evidence>
<feature type="signal peptide" evidence="2">
    <location>
        <begin position="1"/>
        <end position="22"/>
    </location>
</feature>
<proteinExistence type="predicted"/>